<evidence type="ECO:0000259" key="4">
    <source>
        <dbReference type="Pfam" id="PF14833"/>
    </source>
</evidence>
<gene>
    <name evidence="5" type="ORF">NBRC116585_02060</name>
</gene>
<evidence type="ECO:0000313" key="5">
    <source>
        <dbReference type="EMBL" id="GAA6144089.1"/>
    </source>
</evidence>
<keyword evidence="1" id="KW-0560">Oxidoreductase</keyword>
<dbReference type="SUPFAM" id="SSF48179">
    <property type="entry name" value="6-phosphogluconate dehydrogenase C-terminal domain-like"/>
    <property type="match status" value="1"/>
</dbReference>
<dbReference type="InterPro" id="IPR006115">
    <property type="entry name" value="6PGDH_NADP-bd"/>
</dbReference>
<evidence type="ECO:0000259" key="3">
    <source>
        <dbReference type="Pfam" id="PF03446"/>
    </source>
</evidence>
<evidence type="ECO:0000256" key="2">
    <source>
        <dbReference type="ARBA" id="ARBA00023027"/>
    </source>
</evidence>
<dbReference type="InterPro" id="IPR015815">
    <property type="entry name" value="HIBADH-related"/>
</dbReference>
<dbReference type="Proteomes" id="UP001481413">
    <property type="component" value="Unassembled WGS sequence"/>
</dbReference>
<protein>
    <submittedName>
        <fullName evidence="5">NAD(P)-dependent oxidoreductase</fullName>
    </submittedName>
</protein>
<name>A0ABP9ZVH9_9GAMM</name>
<dbReference type="InterPro" id="IPR008927">
    <property type="entry name" value="6-PGluconate_DH-like_C_sf"/>
</dbReference>
<feature type="domain" description="6-phosphogluconate dehydrogenase NADP-binding" evidence="3">
    <location>
        <begin position="5"/>
        <end position="165"/>
    </location>
</feature>
<sequence length="296" mass="31359">MQKPRIGFVGMGLMGVPMSLRLHEAGYSVSVWNRSPEKCRPLQGVGAQVCEHLQDLIRGSDIIMTCVTDTHAVRAIVEGEGGLIEQGRDSQVLIDFSSIEPDATRSMAAELLEKTGMRWIDAPVSGGVAGAEQGTLAIMAGGDAELLDTLRPVLAPLSQRVTHMGPVGAGQVTKICNQMLVSCNVLVMAEVMVLAEKAGVDAAQIPQALKGGFADSIPLQLTGTRMAERDFDAVKWHVKTLLKDLDMANALAKGSSSAIPMAGLGAELMRLHASQGNADRDPCTLVEMYADKGLAK</sequence>
<dbReference type="PANTHER" id="PTHR43060:SF15">
    <property type="entry name" value="3-HYDROXYISOBUTYRATE DEHYDROGENASE-LIKE 1, MITOCHONDRIAL-RELATED"/>
    <property type="match status" value="1"/>
</dbReference>
<dbReference type="SUPFAM" id="SSF51735">
    <property type="entry name" value="NAD(P)-binding Rossmann-fold domains"/>
    <property type="match status" value="1"/>
</dbReference>
<organism evidence="5 6">
    <name type="scientific">Thalassolituus maritimus</name>
    <dbReference type="NCBI Taxonomy" id="484498"/>
    <lineage>
        <taxon>Bacteria</taxon>
        <taxon>Pseudomonadati</taxon>
        <taxon>Pseudomonadota</taxon>
        <taxon>Gammaproteobacteria</taxon>
        <taxon>Oceanospirillales</taxon>
        <taxon>Oceanospirillaceae</taxon>
        <taxon>Thalassolituus</taxon>
    </lineage>
</organism>
<dbReference type="Gene3D" id="3.40.50.720">
    <property type="entry name" value="NAD(P)-binding Rossmann-like Domain"/>
    <property type="match status" value="1"/>
</dbReference>
<dbReference type="PANTHER" id="PTHR43060">
    <property type="entry name" value="3-HYDROXYISOBUTYRATE DEHYDROGENASE-LIKE 1, MITOCHONDRIAL-RELATED"/>
    <property type="match status" value="1"/>
</dbReference>
<evidence type="ECO:0000256" key="1">
    <source>
        <dbReference type="ARBA" id="ARBA00023002"/>
    </source>
</evidence>
<dbReference type="RefSeq" id="WP_353293036.1">
    <property type="nucleotide sequence ID" value="NZ_BAABWH010000001.1"/>
</dbReference>
<proteinExistence type="predicted"/>
<dbReference type="InterPro" id="IPR036291">
    <property type="entry name" value="NAD(P)-bd_dom_sf"/>
</dbReference>
<accession>A0ABP9ZVH9</accession>
<dbReference type="Pfam" id="PF14833">
    <property type="entry name" value="NAD_binding_11"/>
    <property type="match status" value="1"/>
</dbReference>
<keyword evidence="6" id="KW-1185">Reference proteome</keyword>
<reference evidence="5 6" key="1">
    <citation type="submission" date="2024-04" db="EMBL/GenBank/DDBJ databases">
        <title>Draft genome sequence of Thalassolituus maritimus NBRC 116585.</title>
        <authorList>
            <person name="Miyakawa T."/>
            <person name="Kusuya Y."/>
            <person name="Miura T."/>
        </authorList>
    </citation>
    <scope>NUCLEOTIDE SEQUENCE [LARGE SCALE GENOMIC DNA]</scope>
    <source>
        <strain evidence="5 6">5NW40-0001</strain>
    </source>
</reference>
<dbReference type="InterPro" id="IPR013328">
    <property type="entry name" value="6PGD_dom2"/>
</dbReference>
<dbReference type="InterPro" id="IPR029154">
    <property type="entry name" value="HIBADH-like_NADP-bd"/>
</dbReference>
<evidence type="ECO:0000313" key="6">
    <source>
        <dbReference type="Proteomes" id="UP001481413"/>
    </source>
</evidence>
<keyword evidence="2" id="KW-0520">NAD</keyword>
<feature type="domain" description="3-hydroxyisobutyrate dehydrogenase-like NAD-binding" evidence="4">
    <location>
        <begin position="168"/>
        <end position="288"/>
    </location>
</feature>
<dbReference type="Gene3D" id="1.10.1040.10">
    <property type="entry name" value="N-(1-d-carboxylethyl)-l-norvaline Dehydrogenase, domain 2"/>
    <property type="match status" value="1"/>
</dbReference>
<dbReference type="PIRSF" id="PIRSF000103">
    <property type="entry name" value="HIBADH"/>
    <property type="match status" value="1"/>
</dbReference>
<comment type="caution">
    <text evidence="5">The sequence shown here is derived from an EMBL/GenBank/DDBJ whole genome shotgun (WGS) entry which is preliminary data.</text>
</comment>
<dbReference type="Pfam" id="PF03446">
    <property type="entry name" value="NAD_binding_2"/>
    <property type="match status" value="1"/>
</dbReference>
<dbReference type="EMBL" id="BAABWH010000001">
    <property type="protein sequence ID" value="GAA6144089.1"/>
    <property type="molecule type" value="Genomic_DNA"/>
</dbReference>